<sequence>MRPRLNVRLVLETGERQADGFGGFRTIWREIGVLWAGMAAGPGRERSGEVAAESVLPWRITVRAATVGDPRRPVAGQRFRLGERVFRIEAVAEADASGRWLVCVAREEERA</sequence>
<dbReference type="AlphaFoldDB" id="A0A934VWA6"/>
<dbReference type="InterPro" id="IPR008767">
    <property type="entry name" value="Phage_SPP1_head-tail_adaptor"/>
</dbReference>
<proteinExistence type="predicted"/>
<dbReference type="RefSeq" id="WP_200688992.1">
    <property type="nucleotide sequence ID" value="NZ_JAEPRQ010000009.1"/>
</dbReference>
<dbReference type="Gene3D" id="2.40.10.270">
    <property type="entry name" value="Bacteriophage SPP1 head-tail adaptor protein"/>
    <property type="match status" value="1"/>
</dbReference>
<dbReference type="InterPro" id="IPR038666">
    <property type="entry name" value="SSP1_head-tail_sf"/>
</dbReference>
<name>A0A934VWA6_9RHOB</name>
<gene>
    <name evidence="1" type="ORF">JJJ17_18075</name>
</gene>
<accession>A0A934VWA6</accession>
<evidence type="ECO:0000313" key="2">
    <source>
        <dbReference type="Proteomes" id="UP000640485"/>
    </source>
</evidence>
<dbReference type="Proteomes" id="UP000640485">
    <property type="component" value="Unassembled WGS sequence"/>
</dbReference>
<comment type="caution">
    <text evidence="1">The sequence shown here is derived from an EMBL/GenBank/DDBJ whole genome shotgun (WGS) entry which is preliminary data.</text>
</comment>
<dbReference type="Pfam" id="PF05521">
    <property type="entry name" value="Phage_HCP"/>
    <property type="match status" value="1"/>
</dbReference>
<evidence type="ECO:0000313" key="1">
    <source>
        <dbReference type="EMBL" id="MBK4217846.1"/>
    </source>
</evidence>
<protein>
    <submittedName>
        <fullName evidence="1">Head-tail adaptor protein</fullName>
    </submittedName>
</protein>
<reference evidence="1" key="1">
    <citation type="submission" date="2021-01" db="EMBL/GenBank/DDBJ databases">
        <title>Paracoccus amoyensis sp. nov., isolated from the surface seawater along the coast of Xiamen Island, China.</title>
        <authorList>
            <person name="Lyu L."/>
        </authorList>
    </citation>
    <scope>NUCLEOTIDE SEQUENCE</scope>
    <source>
        <strain evidence="1">MJ17</strain>
    </source>
</reference>
<organism evidence="1 2">
    <name type="scientific">Paracoccus caeni</name>
    <dbReference type="NCBI Taxonomy" id="657651"/>
    <lineage>
        <taxon>Bacteria</taxon>
        <taxon>Pseudomonadati</taxon>
        <taxon>Pseudomonadota</taxon>
        <taxon>Alphaproteobacteria</taxon>
        <taxon>Rhodobacterales</taxon>
        <taxon>Paracoccaceae</taxon>
        <taxon>Paracoccus</taxon>
    </lineage>
</organism>
<keyword evidence="2" id="KW-1185">Reference proteome</keyword>
<dbReference type="EMBL" id="JAEPRQ010000009">
    <property type="protein sequence ID" value="MBK4217846.1"/>
    <property type="molecule type" value="Genomic_DNA"/>
</dbReference>